<evidence type="ECO:0000313" key="2">
    <source>
        <dbReference type="EMBL" id="KAF6104480.1"/>
    </source>
</evidence>
<proteinExistence type="predicted"/>
<feature type="region of interest" description="Disordered" evidence="1">
    <location>
        <begin position="1"/>
        <end position="41"/>
    </location>
</feature>
<comment type="caution">
    <text evidence="2">The sequence shown here is derived from an EMBL/GenBank/DDBJ whole genome shotgun (WGS) entry which is preliminary data.</text>
</comment>
<protein>
    <submittedName>
        <fullName evidence="2">Uncharacterized protein</fullName>
    </submittedName>
</protein>
<evidence type="ECO:0000313" key="3">
    <source>
        <dbReference type="Proteomes" id="UP000664940"/>
    </source>
</evidence>
<dbReference type="Proteomes" id="UP000664940">
    <property type="component" value="Unassembled WGS sequence"/>
</dbReference>
<evidence type="ECO:0000256" key="1">
    <source>
        <dbReference type="SAM" id="MobiDB-lite"/>
    </source>
</evidence>
<dbReference type="EMBL" id="JABVXQ010000006">
    <property type="protein sequence ID" value="KAF6104480.1"/>
    <property type="molecule type" value="Genomic_DNA"/>
</dbReference>
<gene>
    <name evidence="2" type="ORF">HJG60_011397</name>
</gene>
<name>A0A834A7V5_9CHIR</name>
<organism evidence="2 3">
    <name type="scientific">Phyllostomus discolor</name>
    <name type="common">pale spear-nosed bat</name>
    <dbReference type="NCBI Taxonomy" id="89673"/>
    <lineage>
        <taxon>Eukaryota</taxon>
        <taxon>Metazoa</taxon>
        <taxon>Chordata</taxon>
        <taxon>Craniata</taxon>
        <taxon>Vertebrata</taxon>
        <taxon>Euteleostomi</taxon>
        <taxon>Mammalia</taxon>
        <taxon>Eutheria</taxon>
        <taxon>Laurasiatheria</taxon>
        <taxon>Chiroptera</taxon>
        <taxon>Yangochiroptera</taxon>
        <taxon>Phyllostomidae</taxon>
        <taxon>Phyllostominae</taxon>
        <taxon>Phyllostomus</taxon>
    </lineage>
</organism>
<dbReference type="AlphaFoldDB" id="A0A834A7V5"/>
<reference evidence="2 3" key="1">
    <citation type="journal article" date="2020" name="Nature">
        <title>Six reference-quality genomes reveal evolution of bat adaptations.</title>
        <authorList>
            <person name="Jebb D."/>
            <person name="Huang Z."/>
            <person name="Pippel M."/>
            <person name="Hughes G.M."/>
            <person name="Lavrichenko K."/>
            <person name="Devanna P."/>
            <person name="Winkler S."/>
            <person name="Jermiin L.S."/>
            <person name="Skirmuntt E.C."/>
            <person name="Katzourakis A."/>
            <person name="Burkitt-Gray L."/>
            <person name="Ray D.A."/>
            <person name="Sullivan K.A.M."/>
            <person name="Roscito J.G."/>
            <person name="Kirilenko B.M."/>
            <person name="Davalos L.M."/>
            <person name="Corthals A.P."/>
            <person name="Power M.L."/>
            <person name="Jones G."/>
            <person name="Ransome R.D."/>
            <person name="Dechmann D.K.N."/>
            <person name="Locatelli A.G."/>
            <person name="Puechmaille S.J."/>
            <person name="Fedrigo O."/>
            <person name="Jarvis E.D."/>
            <person name="Hiller M."/>
            <person name="Vernes S.C."/>
            <person name="Myers E.W."/>
            <person name="Teeling E.C."/>
        </authorList>
    </citation>
    <scope>NUCLEOTIDE SEQUENCE [LARGE SCALE GENOMIC DNA]</scope>
    <source>
        <strain evidence="2">Bat1K_MPI-CBG_1</strain>
    </source>
</reference>
<sequence length="123" mass="13366">MTQPCPPFHGRGKGGSERPQRLPDSPVDSIPESLSRPTPFPLLTACPLQLPKRHSINRRPPQGAWAESLSFGLSNTCSPLASQHTSSLAGGHPARRQQALVWLPSWRRLALPLQQAGSPPLGW</sequence>
<accession>A0A834A7V5</accession>